<feature type="region of interest" description="Disordered" evidence="2">
    <location>
        <begin position="101"/>
        <end position="151"/>
    </location>
</feature>
<evidence type="ECO:0000313" key="3">
    <source>
        <dbReference type="EMBL" id="CAF4839490.1"/>
    </source>
</evidence>
<gene>
    <name evidence="3" type="ORF">PMACD_LOCUS6041</name>
</gene>
<protein>
    <recommendedName>
        <fullName evidence="5">BEN domain-containing protein</fullName>
    </recommendedName>
</protein>
<evidence type="ECO:0000313" key="4">
    <source>
        <dbReference type="Proteomes" id="UP000663880"/>
    </source>
</evidence>
<dbReference type="EMBL" id="CAJOBZ010000012">
    <property type="protein sequence ID" value="CAF4839490.1"/>
    <property type="molecule type" value="Genomic_DNA"/>
</dbReference>
<organism evidence="3 4">
    <name type="scientific">Pieris macdunnoughi</name>
    <dbReference type="NCBI Taxonomy" id="345717"/>
    <lineage>
        <taxon>Eukaryota</taxon>
        <taxon>Metazoa</taxon>
        <taxon>Ecdysozoa</taxon>
        <taxon>Arthropoda</taxon>
        <taxon>Hexapoda</taxon>
        <taxon>Insecta</taxon>
        <taxon>Pterygota</taxon>
        <taxon>Neoptera</taxon>
        <taxon>Endopterygota</taxon>
        <taxon>Lepidoptera</taxon>
        <taxon>Glossata</taxon>
        <taxon>Ditrysia</taxon>
        <taxon>Papilionoidea</taxon>
        <taxon>Pieridae</taxon>
        <taxon>Pierinae</taxon>
        <taxon>Pieris</taxon>
    </lineage>
</organism>
<keyword evidence="4" id="KW-1185">Reference proteome</keyword>
<keyword evidence="1" id="KW-0175">Coiled coil</keyword>
<feature type="coiled-coil region" evidence="1">
    <location>
        <begin position="213"/>
        <end position="240"/>
    </location>
</feature>
<sequence length="366" mass="42369">MADTMKIKDIKDEKHKKAYYVVQFLERPYAYLGEFIYIPKIDILKAKDTGYIVFTYPIDPSMKNNEVHYDKWPYFLGKLHSATDSAQKAKDICKDLNSRKPDYEDGDLKDPEDNPADLEKNGKKRKAETKHTTNKKKLEETTTPKDIEVLDDDSMLTPDLLTTLTKQLESCEKQEQKLKEAIKLIHQKSCAFKEFIEKLKSYNNQDKTVDDTHEKLLKIIKEKDKLIKELKLELERKNGTDAANDKENSVTRWTLRYPKETNDAFELLDGSGVYINGVACYYIIRAAQTRTQLARMFLHEIFTDKALKRCNFSSLDSHAINILVEASACITRHKGVSFEDVSKDNIVRSIKNRFLNKKPSLNVKPD</sequence>
<accession>A0A821RJR3</accession>
<proteinExistence type="predicted"/>
<reference evidence="3" key="1">
    <citation type="submission" date="2021-02" db="EMBL/GenBank/DDBJ databases">
        <authorList>
            <person name="Steward A R."/>
        </authorList>
    </citation>
    <scope>NUCLEOTIDE SEQUENCE</scope>
</reference>
<name>A0A821RJR3_9NEOP</name>
<feature type="coiled-coil region" evidence="1">
    <location>
        <begin position="161"/>
        <end position="188"/>
    </location>
</feature>
<evidence type="ECO:0000256" key="2">
    <source>
        <dbReference type="SAM" id="MobiDB-lite"/>
    </source>
</evidence>
<feature type="compositionally biased region" description="Basic and acidic residues" evidence="2">
    <location>
        <begin position="136"/>
        <end position="148"/>
    </location>
</feature>
<evidence type="ECO:0008006" key="5">
    <source>
        <dbReference type="Google" id="ProtNLM"/>
    </source>
</evidence>
<dbReference type="OrthoDB" id="6515871at2759"/>
<feature type="compositionally biased region" description="Basic and acidic residues" evidence="2">
    <location>
        <begin position="101"/>
        <end position="121"/>
    </location>
</feature>
<evidence type="ECO:0000256" key="1">
    <source>
        <dbReference type="SAM" id="Coils"/>
    </source>
</evidence>
<dbReference type="Proteomes" id="UP000663880">
    <property type="component" value="Unassembled WGS sequence"/>
</dbReference>
<dbReference type="AlphaFoldDB" id="A0A821RJR3"/>
<feature type="compositionally biased region" description="Basic residues" evidence="2">
    <location>
        <begin position="122"/>
        <end position="135"/>
    </location>
</feature>
<comment type="caution">
    <text evidence="3">The sequence shown here is derived from an EMBL/GenBank/DDBJ whole genome shotgun (WGS) entry which is preliminary data.</text>
</comment>